<dbReference type="GeneID" id="77288646"/>
<sequence>MKWVCDNLDLQTDLVFILQWMFVTLVGFVVSLIWIEIGEKPDLGALEGAIGGLIISLAQWFILKQYISQSWRWIFVHVFIFSIIALTPLGLLGWVAPRTLNLTPRIVYGLIEGVKLGLCLSLGQWLVLRTEVFHAWRWIVASIISWGVALPIGWIFGGMMRQGTSFFLGDVLGLVLVWIIVAALNGIALTRLLWYPIKPNDW</sequence>
<gene>
    <name evidence="2" type="ORF">A19Y_2877</name>
</gene>
<dbReference type="RefSeq" id="WP_042154944.1">
    <property type="nucleotide sequence ID" value="NZ_CM002803.1"/>
</dbReference>
<organism evidence="2 3">
    <name type="scientific">Planktothrix agardhii (strain NIVA-CYA 126/8)</name>
    <dbReference type="NCBI Taxonomy" id="388467"/>
    <lineage>
        <taxon>Bacteria</taxon>
        <taxon>Bacillati</taxon>
        <taxon>Cyanobacteriota</taxon>
        <taxon>Cyanophyceae</taxon>
        <taxon>Oscillatoriophycideae</taxon>
        <taxon>Oscillatoriales</taxon>
        <taxon>Microcoleaceae</taxon>
        <taxon>Planktothrix</taxon>
    </lineage>
</organism>
<evidence type="ECO:0000256" key="1">
    <source>
        <dbReference type="SAM" id="Phobius"/>
    </source>
</evidence>
<keyword evidence="3" id="KW-1185">Reference proteome</keyword>
<feature type="transmembrane region" description="Helical" evidence="1">
    <location>
        <begin position="44"/>
        <end position="62"/>
    </location>
</feature>
<reference evidence="2 3" key="1">
    <citation type="journal article" date="2014" name="Appl. Environ. Microbiol.">
        <title>Elucidation of insertion elements encoded on plasmids and in vitro construction of shuttle vectors from the toxic cyanobacterium Planktothrix.</title>
        <authorList>
            <person name="Christiansen G."/>
            <person name="Goesmann A."/>
            <person name="Kurmayer R."/>
        </authorList>
    </citation>
    <scope>NUCLEOTIDE SEQUENCE [LARGE SCALE GENOMIC DNA]</scope>
    <source>
        <strain evidence="2 3">NIVA-CYA 126/8</strain>
    </source>
</reference>
<dbReference type="HOGENOM" id="CLU_116633_0_0_3"/>
<feature type="transmembrane region" description="Helical" evidence="1">
    <location>
        <begin position="106"/>
        <end position="126"/>
    </location>
</feature>
<evidence type="ECO:0000313" key="3">
    <source>
        <dbReference type="Proteomes" id="UP000027395"/>
    </source>
</evidence>
<feature type="transmembrane region" description="Helical" evidence="1">
    <location>
        <begin position="74"/>
        <end position="94"/>
    </location>
</feature>
<dbReference type="eggNOG" id="COG3224">
    <property type="taxonomic scope" value="Bacteria"/>
</dbReference>
<evidence type="ECO:0000313" key="2">
    <source>
        <dbReference type="EMBL" id="KEI67736.1"/>
    </source>
</evidence>
<dbReference type="AlphaFoldDB" id="A0A073CHZ6"/>
<keyword evidence="1" id="KW-0472">Membrane</keyword>
<proteinExistence type="predicted"/>
<feature type="transmembrane region" description="Helical" evidence="1">
    <location>
        <begin position="138"/>
        <end position="159"/>
    </location>
</feature>
<protein>
    <submittedName>
        <fullName evidence="2">Uncharacterized protein</fullName>
    </submittedName>
</protein>
<dbReference type="EMBL" id="CM002803">
    <property type="protein sequence ID" value="KEI67736.1"/>
    <property type="molecule type" value="Genomic_DNA"/>
</dbReference>
<keyword evidence="1" id="KW-1133">Transmembrane helix</keyword>
<feature type="transmembrane region" description="Helical" evidence="1">
    <location>
        <begin position="171"/>
        <end position="194"/>
    </location>
</feature>
<dbReference type="PATRIC" id="fig|388467.6.peg.2824"/>
<dbReference type="Proteomes" id="UP000027395">
    <property type="component" value="Chromosome"/>
</dbReference>
<feature type="transmembrane region" description="Helical" evidence="1">
    <location>
        <begin position="17"/>
        <end position="37"/>
    </location>
</feature>
<keyword evidence="1" id="KW-0812">Transmembrane</keyword>
<name>A0A073CHZ6_PLAA1</name>
<accession>A0A073CHZ6</accession>